<evidence type="ECO:0000313" key="1">
    <source>
        <dbReference type="EMBL" id="BAB01668.1"/>
    </source>
</evidence>
<dbReference type="AlphaFoldDB" id="Q9N046"/>
<reference evidence="1" key="1">
    <citation type="submission" date="2000-07" db="EMBL/GenBank/DDBJ databases">
        <title>Isolation of full-length cDNA clones from macaque brain cDNA libraries.</title>
        <authorList>
            <person name="Osada N."/>
            <person name="Hida M."/>
            <person name="Kusuda J."/>
            <person name="Tanuma R."/>
            <person name="Iseki K."/>
            <person name="Hirai M."/>
            <person name="Terao K."/>
            <person name="Suzuki Y."/>
            <person name="Sugano S."/>
            <person name="Hashimoto K."/>
        </authorList>
    </citation>
    <scope>NUCLEOTIDE SEQUENCE</scope>
</reference>
<sequence length="76" mass="8392">MKLMKSLQSFAFERPAASQNVSASPKAPVGRYAFKSSRCVWPGQPMRVARPAYACDQASLCVWPLPSSLSSCFLFF</sequence>
<dbReference type="EMBL" id="AB046086">
    <property type="protein sequence ID" value="BAB01668.1"/>
    <property type="molecule type" value="mRNA"/>
</dbReference>
<name>Q9N046_MACFA</name>
<accession>Q9N046</accession>
<protein>
    <submittedName>
        <fullName evidence="1">Unnamed protein product</fullName>
    </submittedName>
</protein>
<organism evidence="1">
    <name type="scientific">Macaca fascicularis</name>
    <name type="common">Crab-eating macaque</name>
    <name type="synonym">Cynomolgus monkey</name>
    <dbReference type="NCBI Taxonomy" id="9541"/>
    <lineage>
        <taxon>Eukaryota</taxon>
        <taxon>Metazoa</taxon>
        <taxon>Chordata</taxon>
        <taxon>Craniata</taxon>
        <taxon>Vertebrata</taxon>
        <taxon>Euteleostomi</taxon>
        <taxon>Mammalia</taxon>
        <taxon>Eutheria</taxon>
        <taxon>Euarchontoglires</taxon>
        <taxon>Primates</taxon>
        <taxon>Haplorrhini</taxon>
        <taxon>Catarrhini</taxon>
        <taxon>Cercopithecidae</taxon>
        <taxon>Cercopithecinae</taxon>
        <taxon>Macaca</taxon>
    </lineage>
</organism>
<proteinExistence type="evidence at transcript level"/>